<dbReference type="Proteomes" id="UP000198828">
    <property type="component" value="Unassembled WGS sequence"/>
</dbReference>
<dbReference type="GO" id="GO:0016887">
    <property type="term" value="F:ATP hydrolysis activity"/>
    <property type="evidence" value="ECO:0007669"/>
    <property type="project" value="InterPro"/>
</dbReference>
<evidence type="ECO:0000256" key="1">
    <source>
        <dbReference type="ARBA" id="ARBA00022448"/>
    </source>
</evidence>
<sequence>MAYKVEGITKYYGNLKVLDNISIDFESNKTTCILGPSGCGKTTLLNIIAGIIPMDSGQIIGFKDERISYVFQEDRLIKWKNVKENLEFVLRGNMDRKQMENIIDKYLKLVNLEEYKYYYPKKLSGGMRQKVSILRAFAYPSNVLIMDEPFKSLDIKSKSVVMQFFKQLRDIENKTCILVTHDIEEALELGDKIVMLTQKPTKVKKVVNKNIKDARKLIESYFDIMPLK</sequence>
<protein>
    <submittedName>
        <fullName evidence="5">NitT/TauT family transport system ATP-binding protein</fullName>
    </submittedName>
</protein>
<gene>
    <name evidence="5" type="ORF">SAMN05660923_01111</name>
</gene>
<proteinExistence type="predicted"/>
<evidence type="ECO:0000313" key="5">
    <source>
        <dbReference type="EMBL" id="SDW67716.1"/>
    </source>
</evidence>
<keyword evidence="1" id="KW-0813">Transport</keyword>
<keyword evidence="2" id="KW-0547">Nucleotide-binding</keyword>
<dbReference type="PROSITE" id="PS50893">
    <property type="entry name" value="ABC_TRANSPORTER_2"/>
    <property type="match status" value="1"/>
</dbReference>
<dbReference type="SMART" id="SM00382">
    <property type="entry name" value="AAA"/>
    <property type="match status" value="1"/>
</dbReference>
<evidence type="ECO:0000256" key="3">
    <source>
        <dbReference type="ARBA" id="ARBA00022840"/>
    </source>
</evidence>
<keyword evidence="3 5" id="KW-0067">ATP-binding</keyword>
<dbReference type="OrthoDB" id="9801958at2"/>
<dbReference type="RefSeq" id="WP_093751615.1">
    <property type="nucleotide sequence ID" value="NZ_BSYN01000004.1"/>
</dbReference>
<evidence type="ECO:0000313" key="6">
    <source>
        <dbReference type="Proteomes" id="UP000198828"/>
    </source>
</evidence>
<dbReference type="Pfam" id="PF00005">
    <property type="entry name" value="ABC_tran"/>
    <property type="match status" value="1"/>
</dbReference>
<dbReference type="Gene3D" id="3.40.50.300">
    <property type="entry name" value="P-loop containing nucleotide triphosphate hydrolases"/>
    <property type="match status" value="1"/>
</dbReference>
<feature type="domain" description="ABC transporter" evidence="4">
    <location>
        <begin position="3"/>
        <end position="223"/>
    </location>
</feature>
<dbReference type="PROSITE" id="PS00211">
    <property type="entry name" value="ABC_TRANSPORTER_1"/>
    <property type="match status" value="1"/>
</dbReference>
<organism evidence="5 6">
    <name type="scientific">Tepidimicrobium xylanilyticum</name>
    <dbReference type="NCBI Taxonomy" id="1123352"/>
    <lineage>
        <taxon>Bacteria</taxon>
        <taxon>Bacillati</taxon>
        <taxon>Bacillota</taxon>
        <taxon>Tissierellia</taxon>
        <taxon>Tissierellales</taxon>
        <taxon>Tepidimicrobiaceae</taxon>
        <taxon>Tepidimicrobium</taxon>
    </lineage>
</organism>
<dbReference type="InterPro" id="IPR003439">
    <property type="entry name" value="ABC_transporter-like_ATP-bd"/>
</dbReference>
<dbReference type="PANTHER" id="PTHR42788">
    <property type="entry name" value="TAURINE IMPORT ATP-BINDING PROTEIN-RELATED"/>
    <property type="match status" value="1"/>
</dbReference>
<name>A0A1H2VH85_9FIRM</name>
<keyword evidence="6" id="KW-1185">Reference proteome</keyword>
<dbReference type="GO" id="GO:0005524">
    <property type="term" value="F:ATP binding"/>
    <property type="evidence" value="ECO:0007669"/>
    <property type="project" value="UniProtKB-KW"/>
</dbReference>
<evidence type="ECO:0000256" key="2">
    <source>
        <dbReference type="ARBA" id="ARBA00022741"/>
    </source>
</evidence>
<dbReference type="SUPFAM" id="SSF52540">
    <property type="entry name" value="P-loop containing nucleoside triphosphate hydrolases"/>
    <property type="match status" value="1"/>
</dbReference>
<dbReference type="InterPro" id="IPR050166">
    <property type="entry name" value="ABC_transporter_ATP-bind"/>
</dbReference>
<dbReference type="EMBL" id="FNNG01000003">
    <property type="protein sequence ID" value="SDW67716.1"/>
    <property type="molecule type" value="Genomic_DNA"/>
</dbReference>
<dbReference type="PANTHER" id="PTHR42788:SF13">
    <property type="entry name" value="ALIPHATIC SULFONATES IMPORT ATP-BINDING PROTEIN SSUB"/>
    <property type="match status" value="1"/>
</dbReference>
<dbReference type="InterPro" id="IPR027417">
    <property type="entry name" value="P-loop_NTPase"/>
</dbReference>
<evidence type="ECO:0000259" key="4">
    <source>
        <dbReference type="PROSITE" id="PS50893"/>
    </source>
</evidence>
<dbReference type="InterPro" id="IPR017871">
    <property type="entry name" value="ABC_transporter-like_CS"/>
</dbReference>
<dbReference type="AlphaFoldDB" id="A0A1H2VH85"/>
<dbReference type="InterPro" id="IPR003593">
    <property type="entry name" value="AAA+_ATPase"/>
</dbReference>
<accession>A0A1H2VH85</accession>
<reference evidence="5 6" key="1">
    <citation type="submission" date="2016-10" db="EMBL/GenBank/DDBJ databases">
        <authorList>
            <person name="de Groot N.N."/>
        </authorList>
    </citation>
    <scope>NUCLEOTIDE SEQUENCE [LARGE SCALE GENOMIC DNA]</scope>
    <source>
        <strain evidence="5 6">DSM 23310</strain>
    </source>
</reference>